<evidence type="ECO:0000313" key="3">
    <source>
        <dbReference type="Proteomes" id="UP000238325"/>
    </source>
</evidence>
<evidence type="ECO:0000313" key="4">
    <source>
        <dbReference type="Proteomes" id="UP000238534"/>
    </source>
</evidence>
<reference evidence="3 4" key="1">
    <citation type="submission" date="2017-09" db="EMBL/GenBank/DDBJ databases">
        <title>Genomic, metabolic, and phenotypic characteristics of bacterial isolates from the natural microbiome of the model nematode Caenorhabditis elegans.</title>
        <authorList>
            <person name="Zimmermann J."/>
            <person name="Obeng N."/>
            <person name="Yang W."/>
            <person name="Obeng O."/>
            <person name="Kissoyan K."/>
            <person name="Pees B."/>
            <person name="Dirksen P."/>
            <person name="Hoppner M."/>
            <person name="Franke A."/>
            <person name="Rosenstiel P."/>
            <person name="Leippe M."/>
            <person name="Dierking K."/>
            <person name="Kaleta C."/>
            <person name="Schulenburg H."/>
        </authorList>
    </citation>
    <scope>NUCLEOTIDE SEQUENCE [LARGE SCALE GENOMIC DNA]</scope>
    <source>
        <strain evidence="1 4">MYb25</strain>
        <strain evidence="2 3">MYb44</strain>
    </source>
</reference>
<dbReference type="AlphaFoldDB" id="A0A2S9CK42"/>
<organism evidence="1 4">
    <name type="scientific">Chryseobacterium culicis</name>
    <dbReference type="NCBI Taxonomy" id="680127"/>
    <lineage>
        <taxon>Bacteria</taxon>
        <taxon>Pseudomonadati</taxon>
        <taxon>Bacteroidota</taxon>
        <taxon>Flavobacteriia</taxon>
        <taxon>Flavobacteriales</taxon>
        <taxon>Weeksellaceae</taxon>
        <taxon>Chryseobacterium group</taxon>
        <taxon>Chryseobacterium</taxon>
    </lineage>
</organism>
<dbReference type="EMBL" id="PCPP01000006">
    <property type="protein sequence ID" value="PRB80799.1"/>
    <property type="molecule type" value="Genomic_DNA"/>
</dbReference>
<dbReference type="Proteomes" id="UP000238325">
    <property type="component" value="Unassembled WGS sequence"/>
</dbReference>
<accession>A0A2S9CK42</accession>
<protein>
    <submittedName>
        <fullName evidence="1">Uncharacterized protein</fullName>
    </submittedName>
</protein>
<dbReference type="RefSeq" id="WP_105684547.1">
    <property type="nucleotide sequence ID" value="NZ_JBBGZD010000006.1"/>
</dbReference>
<sequence>MEIKKIYDYFLDTLSHCGSFILSSNYDTINYEIFEEFDIGVITFLHKDSLNQLFDAEMITLDVYNKCYILREKVLELQNLGLWKIDLVKTNEKWREVIILCDEIHNIMDSK</sequence>
<evidence type="ECO:0000313" key="2">
    <source>
        <dbReference type="EMBL" id="PRB87648.1"/>
    </source>
</evidence>
<dbReference type="EMBL" id="PCPH01000008">
    <property type="protein sequence ID" value="PRB87648.1"/>
    <property type="molecule type" value="Genomic_DNA"/>
</dbReference>
<dbReference type="Proteomes" id="UP000238534">
    <property type="component" value="Unassembled WGS sequence"/>
</dbReference>
<comment type="caution">
    <text evidence="1">The sequence shown here is derived from an EMBL/GenBank/DDBJ whole genome shotgun (WGS) entry which is preliminary data.</text>
</comment>
<proteinExistence type="predicted"/>
<name>A0A2S9CK42_CHRCI</name>
<dbReference type="OrthoDB" id="2618242at2"/>
<gene>
    <name evidence="1" type="ORF">CQ022_21630</name>
    <name evidence="2" type="ORF">CQ033_21635</name>
</gene>
<evidence type="ECO:0000313" key="1">
    <source>
        <dbReference type="EMBL" id="PRB80799.1"/>
    </source>
</evidence>
<keyword evidence="3" id="KW-1185">Reference proteome</keyword>